<evidence type="ECO:0000256" key="4">
    <source>
        <dbReference type="ARBA" id="ARBA00022723"/>
    </source>
</evidence>
<protein>
    <submittedName>
        <fullName evidence="10">Ferredoxin reductase</fullName>
    </submittedName>
</protein>
<evidence type="ECO:0000256" key="6">
    <source>
        <dbReference type="ARBA" id="ARBA00023002"/>
    </source>
</evidence>
<dbReference type="EMBL" id="CP045809">
    <property type="protein sequence ID" value="QHN34574.1"/>
    <property type="molecule type" value="Genomic_DNA"/>
</dbReference>
<dbReference type="InterPro" id="IPR036010">
    <property type="entry name" value="2Fe-2S_ferredoxin-like_sf"/>
</dbReference>
<proteinExistence type="predicted"/>
<evidence type="ECO:0000256" key="8">
    <source>
        <dbReference type="ARBA" id="ARBA00023014"/>
    </source>
</evidence>
<dbReference type="RefSeq" id="WP_213247824.1">
    <property type="nucleotide sequence ID" value="NZ_CP045806.1"/>
</dbReference>
<dbReference type="CDD" id="cd06216">
    <property type="entry name" value="FNR_iron_sulfur_binding_2"/>
    <property type="match status" value="1"/>
</dbReference>
<dbReference type="InterPro" id="IPR001041">
    <property type="entry name" value="2Fe-2S_ferredoxin-type"/>
</dbReference>
<dbReference type="InterPro" id="IPR017938">
    <property type="entry name" value="Riboflavin_synthase-like_b-brl"/>
</dbReference>
<accession>A0ABX6IGS3</accession>
<dbReference type="PANTHER" id="PTHR47354">
    <property type="entry name" value="NADH OXIDOREDUCTASE HCR"/>
    <property type="match status" value="1"/>
</dbReference>
<keyword evidence="7" id="KW-0408">Iron</keyword>
<reference evidence="10" key="1">
    <citation type="journal article" date="2021" name="Nat. Microbiol.">
        <title>Cocultivation of an ultrasmall environmental parasitic bacterium with lytic ability against bacteria associated with wastewater foams.</title>
        <authorList>
            <person name="Batinovic S."/>
            <person name="Rose J.J.A."/>
            <person name="Ratcliffe J."/>
            <person name="Seviour R.J."/>
            <person name="Petrovski S."/>
        </authorList>
    </citation>
    <scope>NUCLEOTIDE SEQUENCE</scope>
    <source>
        <strain evidence="10">CON9</strain>
    </source>
</reference>
<organism evidence="10 11">
    <name type="scientific">Gordonia pseudamarae</name>
    <dbReference type="NCBI Taxonomy" id="2831662"/>
    <lineage>
        <taxon>Bacteria</taxon>
        <taxon>Bacillati</taxon>
        <taxon>Actinomycetota</taxon>
        <taxon>Actinomycetes</taxon>
        <taxon>Mycobacteriales</taxon>
        <taxon>Gordoniaceae</taxon>
        <taxon>Gordonia</taxon>
    </lineage>
</organism>
<name>A0ABX6IGS3_9ACTN</name>
<dbReference type="Gene3D" id="3.40.50.80">
    <property type="entry name" value="Nucleotide-binding domain of ferredoxin-NADP reductase (FNR) module"/>
    <property type="match status" value="1"/>
</dbReference>
<gene>
    <name evidence="10" type="ORF">GII31_06345</name>
</gene>
<evidence type="ECO:0000313" key="11">
    <source>
        <dbReference type="Proteomes" id="UP001059836"/>
    </source>
</evidence>
<feature type="domain" description="FAD-binding FR-type" evidence="9">
    <location>
        <begin position="35"/>
        <end position="138"/>
    </location>
</feature>
<evidence type="ECO:0000313" key="10">
    <source>
        <dbReference type="EMBL" id="QHN34574.1"/>
    </source>
</evidence>
<keyword evidence="5" id="KW-0274">FAD</keyword>
<keyword evidence="8" id="KW-0411">Iron-sulfur</keyword>
<dbReference type="PANTHER" id="PTHR47354:SF6">
    <property type="entry name" value="NADH OXIDOREDUCTASE HCR"/>
    <property type="match status" value="1"/>
</dbReference>
<evidence type="ECO:0000256" key="2">
    <source>
        <dbReference type="ARBA" id="ARBA00022630"/>
    </source>
</evidence>
<evidence type="ECO:0000256" key="1">
    <source>
        <dbReference type="ARBA" id="ARBA00001974"/>
    </source>
</evidence>
<dbReference type="SUPFAM" id="SSF63380">
    <property type="entry name" value="Riboflavin synthase domain-like"/>
    <property type="match status" value="1"/>
</dbReference>
<keyword evidence="2" id="KW-0285">Flavoprotein</keyword>
<dbReference type="InterPro" id="IPR050415">
    <property type="entry name" value="MRET"/>
</dbReference>
<comment type="cofactor">
    <cofactor evidence="1">
        <name>FAD</name>
        <dbReference type="ChEBI" id="CHEBI:57692"/>
    </cofactor>
</comment>
<keyword evidence="6" id="KW-0560">Oxidoreductase</keyword>
<dbReference type="InterPro" id="IPR008333">
    <property type="entry name" value="Cbr1-like_FAD-bd_dom"/>
</dbReference>
<dbReference type="PRINTS" id="PR00410">
    <property type="entry name" value="PHEHYDRXLASE"/>
</dbReference>
<keyword evidence="11" id="KW-1185">Reference proteome</keyword>
<dbReference type="SUPFAM" id="SSF54292">
    <property type="entry name" value="2Fe-2S ferredoxin-like"/>
    <property type="match status" value="1"/>
</dbReference>
<sequence>MSIRLPRLVGSIVEAALTPHPVDSYLELVDPSLTWRDVRATVVSVNRPTERTVRLALRPTRQWKGHQAGQYLQLSVVIDGVRHSRCYSPANSSAGAWSPIELTITAHDDGFVSTYLRDNAREGMVLGVSQAQGGFVLPAALESAVFISGGSGITPVLSMMRTLISRKFTGPITFLHYARTPADVSYRAELAALAADHTGGRRDGAANIDLRLYYTRGDDENPGRHFSAAHLDGIDGFAGADLFVCGPPALMDAVNAHVTDAGLTNPVHSEAFVAAVPVEVDPDEPITGELTFTRAGRNADNDGRTILDQAESAGLAPASGCRMGICFSCTAVKKSGCTRNVVTGELNTEADAQIQICVNAPVGDVELDL</sequence>
<dbReference type="Gene3D" id="3.10.20.30">
    <property type="match status" value="1"/>
</dbReference>
<dbReference type="Gene3D" id="2.40.30.10">
    <property type="entry name" value="Translation factors"/>
    <property type="match status" value="1"/>
</dbReference>
<dbReference type="Pfam" id="PF00970">
    <property type="entry name" value="FAD_binding_6"/>
    <property type="match status" value="1"/>
</dbReference>
<dbReference type="InterPro" id="IPR001433">
    <property type="entry name" value="OxRdtase_FAD/NAD-bd"/>
</dbReference>
<dbReference type="SUPFAM" id="SSF52343">
    <property type="entry name" value="Ferredoxin reductase-like, C-terminal NADP-linked domain"/>
    <property type="match status" value="1"/>
</dbReference>
<keyword evidence="3" id="KW-0001">2Fe-2S</keyword>
<evidence type="ECO:0000256" key="7">
    <source>
        <dbReference type="ARBA" id="ARBA00023004"/>
    </source>
</evidence>
<dbReference type="Proteomes" id="UP001059836">
    <property type="component" value="Chromosome"/>
</dbReference>
<dbReference type="Pfam" id="PF00175">
    <property type="entry name" value="NAD_binding_1"/>
    <property type="match status" value="1"/>
</dbReference>
<dbReference type="InterPro" id="IPR012675">
    <property type="entry name" value="Beta-grasp_dom_sf"/>
</dbReference>
<keyword evidence="4" id="KW-0479">Metal-binding</keyword>
<dbReference type="InterPro" id="IPR017927">
    <property type="entry name" value="FAD-bd_FR_type"/>
</dbReference>
<dbReference type="PROSITE" id="PS51384">
    <property type="entry name" value="FAD_FR"/>
    <property type="match status" value="1"/>
</dbReference>
<evidence type="ECO:0000256" key="3">
    <source>
        <dbReference type="ARBA" id="ARBA00022714"/>
    </source>
</evidence>
<evidence type="ECO:0000259" key="9">
    <source>
        <dbReference type="PROSITE" id="PS51384"/>
    </source>
</evidence>
<dbReference type="CDD" id="cd00207">
    <property type="entry name" value="fer2"/>
    <property type="match status" value="1"/>
</dbReference>
<dbReference type="InterPro" id="IPR039261">
    <property type="entry name" value="FNR_nucleotide-bd"/>
</dbReference>
<evidence type="ECO:0000256" key="5">
    <source>
        <dbReference type="ARBA" id="ARBA00022827"/>
    </source>
</evidence>